<accession>A0A1Q6DXV2</accession>
<feature type="domain" description="Pterin-binding" evidence="1">
    <location>
        <begin position="131"/>
        <end position="358"/>
    </location>
</feature>
<dbReference type="AlphaFoldDB" id="A0A1Q6DXV2"/>
<dbReference type="SUPFAM" id="SSF51717">
    <property type="entry name" value="Dihydropteroate synthetase-like"/>
    <property type="match status" value="1"/>
</dbReference>
<dbReference type="InterPro" id="IPR025595">
    <property type="entry name" value="PterinBD-DUF4346"/>
</dbReference>
<protein>
    <submittedName>
        <fullName evidence="2">Dihydropteroate synthase FolP</fullName>
    </submittedName>
</protein>
<dbReference type="Pfam" id="PF00809">
    <property type="entry name" value="Pterin_bind"/>
    <property type="match status" value="1"/>
</dbReference>
<dbReference type="EMBL" id="MSDW01000001">
    <property type="protein sequence ID" value="OKY79168.1"/>
    <property type="molecule type" value="Genomic_DNA"/>
</dbReference>
<evidence type="ECO:0000259" key="1">
    <source>
        <dbReference type="PROSITE" id="PS50972"/>
    </source>
</evidence>
<reference evidence="2" key="1">
    <citation type="submission" date="2016-12" db="EMBL/GenBank/DDBJ databases">
        <title>Discovery of methanogenic haloarchaea.</title>
        <authorList>
            <person name="Sorokin D.Y."/>
            <person name="Makarova K.S."/>
            <person name="Abbas B."/>
            <person name="Ferrer M."/>
            <person name="Golyshin P.N."/>
        </authorList>
    </citation>
    <scope>NUCLEOTIDE SEQUENCE [LARGE SCALE GENOMIC DNA]</scope>
    <source>
        <strain evidence="2">HMET1</strain>
    </source>
</reference>
<proteinExistence type="predicted"/>
<dbReference type="PROSITE" id="PS50972">
    <property type="entry name" value="PTERIN_BINDING"/>
    <property type="match status" value="1"/>
</dbReference>
<comment type="caution">
    <text evidence="2">The sequence shown here is derived from an EMBL/GenBank/DDBJ whole genome shotgun (WGS) entry which is preliminary data.</text>
</comment>
<gene>
    <name evidence="2" type="ORF">BTN85_1675</name>
</gene>
<sequence>MMSENIDILLVTGNKAYDVVKEQSNQLSKLGYNLDVKKLQTDVAAFIEPKMMSESVETGAYDYVIVPGRTEADFSGLSNVFKGPKNAFDICEAIEDGLDELSPRKAADKVIDISEITIEELKEKEEPSFTLNLSGLEIGKGPATIIAEINNAATLETEDIHENIRYFLDQGADIIDLGFSNSTSPEEVEEVFKVLDTDAPLSIDTLDPEKIRVAVDYDIDLVLSANKEVMDRVGEELGNEVCVVIPDDETIGSLLENLSTAEKLGIKTIADPILSPPNSGLVDSIQRCHELNKLKPGLPTMMGVGNVTELIDADSLGINALMANIVSELSVDLLLTTEASLKTKGSVRELNKSCKMAYISKMKETYPKDLNIDLLNLKTKKRKEFPPEKLGEVIDGLHEKEVTSSKSPKGCFEIGVDREKKEIIAVFHSKNSEKHLTIKGRKADQIIKKITKRELIEDLNHSAYLGQELKKAEIALKTGKNYIQDEKLLESL</sequence>
<dbReference type="InterPro" id="IPR005236">
    <property type="entry name" value="Dihydropt_synth"/>
</dbReference>
<dbReference type="STRING" id="1903181.BTN85_1675"/>
<evidence type="ECO:0000313" key="3">
    <source>
        <dbReference type="Proteomes" id="UP000185744"/>
    </source>
</evidence>
<evidence type="ECO:0000313" key="2">
    <source>
        <dbReference type="EMBL" id="OKY79168.1"/>
    </source>
</evidence>
<keyword evidence="3" id="KW-1185">Reference proteome</keyword>
<organism evidence="2 3">
    <name type="scientific">Methanohalarchaeum thermophilum</name>
    <dbReference type="NCBI Taxonomy" id="1903181"/>
    <lineage>
        <taxon>Archaea</taxon>
        <taxon>Methanobacteriati</taxon>
        <taxon>Methanobacteriota</taxon>
        <taxon>Methanonatronarchaeia</taxon>
        <taxon>Methanonatronarchaeales</taxon>
        <taxon>Methanonatronarchaeaceae</taxon>
        <taxon>Candidatus Methanohalarchaeum</taxon>
    </lineage>
</organism>
<dbReference type="InterPro" id="IPR000489">
    <property type="entry name" value="Pterin-binding_dom"/>
</dbReference>
<name>A0A1Q6DXV2_METT1</name>
<dbReference type="GO" id="GO:0042558">
    <property type="term" value="P:pteridine-containing compound metabolic process"/>
    <property type="evidence" value="ECO:0007669"/>
    <property type="project" value="InterPro"/>
</dbReference>
<dbReference type="Gene3D" id="3.20.20.20">
    <property type="entry name" value="Dihydropteroate synthase-like"/>
    <property type="match status" value="1"/>
</dbReference>
<dbReference type="Pfam" id="PF14251">
    <property type="entry name" value="PterinBD-DUF4346"/>
    <property type="match status" value="1"/>
</dbReference>
<dbReference type="InParanoid" id="A0A1Q6DXV2"/>
<dbReference type="Proteomes" id="UP000185744">
    <property type="component" value="Unassembled WGS sequence"/>
</dbReference>
<dbReference type="NCBIfam" id="TIGR00284">
    <property type="entry name" value="dihydropteroate synthase-like protein"/>
    <property type="match status" value="1"/>
</dbReference>
<dbReference type="InterPro" id="IPR011005">
    <property type="entry name" value="Dihydropteroate_synth-like_sf"/>
</dbReference>